<comment type="caution">
    <text evidence="7">The sequence shown here is derived from an EMBL/GenBank/DDBJ whole genome shotgun (WGS) entry which is preliminary data.</text>
</comment>
<organism evidence="7 8">
    <name type="scientific">Solanum stoloniferum</name>
    <dbReference type="NCBI Taxonomy" id="62892"/>
    <lineage>
        <taxon>Eukaryota</taxon>
        <taxon>Viridiplantae</taxon>
        <taxon>Streptophyta</taxon>
        <taxon>Embryophyta</taxon>
        <taxon>Tracheophyta</taxon>
        <taxon>Spermatophyta</taxon>
        <taxon>Magnoliopsida</taxon>
        <taxon>eudicotyledons</taxon>
        <taxon>Gunneridae</taxon>
        <taxon>Pentapetalae</taxon>
        <taxon>asterids</taxon>
        <taxon>lamiids</taxon>
        <taxon>Solanales</taxon>
        <taxon>Solanaceae</taxon>
        <taxon>Solanoideae</taxon>
        <taxon>Solaneae</taxon>
        <taxon>Solanum</taxon>
    </lineage>
</organism>
<feature type="signal peptide" evidence="6">
    <location>
        <begin position="1"/>
        <end position="42"/>
    </location>
</feature>
<comment type="subcellular location">
    <subcellularLocation>
        <location evidence="1">Secreted</location>
    </subcellularLocation>
</comment>
<dbReference type="EMBL" id="JBJKTR010000021">
    <property type="protein sequence ID" value="KAL3328943.1"/>
    <property type="molecule type" value="Genomic_DNA"/>
</dbReference>
<gene>
    <name evidence="7" type="ORF">AABB24_036184</name>
</gene>
<evidence type="ECO:0000313" key="7">
    <source>
        <dbReference type="EMBL" id="KAL3328943.1"/>
    </source>
</evidence>
<keyword evidence="8" id="KW-1185">Reference proteome</keyword>
<keyword evidence="3" id="KW-0713">Self-incompatibility</keyword>
<name>A0ABD2RAX2_9SOLN</name>
<dbReference type="Pfam" id="PF05938">
    <property type="entry name" value="Self-incomp_S1"/>
    <property type="match status" value="1"/>
</dbReference>
<evidence type="ECO:0000256" key="1">
    <source>
        <dbReference type="ARBA" id="ARBA00004613"/>
    </source>
</evidence>
<dbReference type="Proteomes" id="UP001627284">
    <property type="component" value="Unassembled WGS sequence"/>
</dbReference>
<evidence type="ECO:0000313" key="8">
    <source>
        <dbReference type="Proteomes" id="UP001627284"/>
    </source>
</evidence>
<evidence type="ECO:0000256" key="2">
    <source>
        <dbReference type="ARBA" id="ARBA00005581"/>
    </source>
</evidence>
<feature type="chain" id="PRO_5044766521" description="S-protein homolog" evidence="6">
    <location>
        <begin position="43"/>
        <end position="175"/>
    </location>
</feature>
<dbReference type="GO" id="GO:0060320">
    <property type="term" value="P:rejection of self pollen"/>
    <property type="evidence" value="ECO:0007669"/>
    <property type="project" value="UniProtKB-KW"/>
</dbReference>
<feature type="non-terminal residue" evidence="7">
    <location>
        <position position="1"/>
    </location>
</feature>
<evidence type="ECO:0000256" key="6">
    <source>
        <dbReference type="SAM" id="SignalP"/>
    </source>
</evidence>
<evidence type="ECO:0000256" key="5">
    <source>
        <dbReference type="ARBA" id="ARBA00022729"/>
    </source>
</evidence>
<reference evidence="7 8" key="1">
    <citation type="submission" date="2024-05" db="EMBL/GenBank/DDBJ databases">
        <title>De novo assembly of an allotetraploid wild potato.</title>
        <authorList>
            <person name="Hosaka A.J."/>
        </authorList>
    </citation>
    <scope>NUCLEOTIDE SEQUENCE [LARGE SCALE GENOMIC DNA]</scope>
    <source>
        <tissue evidence="7">Young leaves</tissue>
    </source>
</reference>
<comment type="similarity">
    <text evidence="2">Belongs to the plant self-incompatibility (S1) protein family.</text>
</comment>
<proteinExistence type="inferred from homology"/>
<accession>A0ABD2RAX2</accession>
<keyword evidence="5 6" id="KW-0732">Signal</keyword>
<dbReference type="InterPro" id="IPR010264">
    <property type="entry name" value="Self-incomp_S1"/>
</dbReference>
<dbReference type="AlphaFoldDB" id="A0ABD2RAX2"/>
<evidence type="ECO:0000256" key="4">
    <source>
        <dbReference type="ARBA" id="ARBA00022525"/>
    </source>
</evidence>
<evidence type="ECO:0008006" key="9">
    <source>
        <dbReference type="Google" id="ProtNLM"/>
    </source>
</evidence>
<dbReference type="GO" id="GO:0005576">
    <property type="term" value="C:extracellular region"/>
    <property type="evidence" value="ECO:0007669"/>
    <property type="project" value="UniProtKB-SubCell"/>
</dbReference>
<protein>
    <recommendedName>
        <fullName evidence="9">S-protein homolog</fullName>
    </recommendedName>
</protein>
<sequence length="175" mass="19895">KTKTTSITNNKLKKKKISMPSSSHHDHFVLCLFLLSFLCVNSQSSYVVILRNEIPNNVATDQCYVNDDIDPGEEILLNPGMSDHITTTFHPGKSNTLSCNLQLGQKYADLVMLFDSNDTSICHNPSEECLWKIQENGLCMCSQGKCELFDWYNLSIRHIASDELKSEHVLWKRTP</sequence>
<evidence type="ECO:0000256" key="3">
    <source>
        <dbReference type="ARBA" id="ARBA00022471"/>
    </source>
</evidence>
<keyword evidence="4" id="KW-0964">Secreted</keyword>